<dbReference type="GO" id="GO:0050660">
    <property type="term" value="F:flavin adenine dinucleotide binding"/>
    <property type="evidence" value="ECO:0007669"/>
    <property type="project" value="TreeGrafter"/>
</dbReference>
<feature type="compositionally biased region" description="Polar residues" evidence="4">
    <location>
        <begin position="1"/>
        <end position="18"/>
    </location>
</feature>
<dbReference type="EMBL" id="SMRP01000010">
    <property type="protein sequence ID" value="TDG21693.1"/>
    <property type="molecule type" value="Genomic_DNA"/>
</dbReference>
<evidence type="ECO:0000313" key="9">
    <source>
        <dbReference type="Proteomes" id="UP000295722"/>
    </source>
</evidence>
<dbReference type="GO" id="GO:0030976">
    <property type="term" value="F:thiamine pyrophosphate binding"/>
    <property type="evidence" value="ECO:0007669"/>
    <property type="project" value="InterPro"/>
</dbReference>
<feature type="domain" description="Thiamine pyrophosphate enzyme N-terminal TPP-binding" evidence="7">
    <location>
        <begin position="37"/>
        <end position="137"/>
    </location>
</feature>
<evidence type="ECO:0000259" key="5">
    <source>
        <dbReference type="Pfam" id="PF00205"/>
    </source>
</evidence>
<dbReference type="InterPro" id="IPR029035">
    <property type="entry name" value="DHS-like_NAD/FAD-binding_dom"/>
</dbReference>
<evidence type="ECO:0000256" key="3">
    <source>
        <dbReference type="RuleBase" id="RU362132"/>
    </source>
</evidence>
<keyword evidence="2 3" id="KW-0786">Thiamine pyrophosphate</keyword>
<feature type="region of interest" description="Disordered" evidence="4">
    <location>
        <begin position="1"/>
        <end position="33"/>
    </location>
</feature>
<dbReference type="InterPro" id="IPR045229">
    <property type="entry name" value="TPP_enz"/>
</dbReference>
<evidence type="ECO:0000256" key="1">
    <source>
        <dbReference type="ARBA" id="ARBA00007812"/>
    </source>
</evidence>
<keyword evidence="9" id="KW-1185">Reference proteome</keyword>
<dbReference type="GO" id="GO:0019752">
    <property type="term" value="P:carboxylic acid metabolic process"/>
    <property type="evidence" value="ECO:0007669"/>
    <property type="project" value="UniProtKB-ARBA"/>
</dbReference>
<keyword evidence="8" id="KW-0456">Lyase</keyword>
<dbReference type="GO" id="GO:0050695">
    <property type="term" value="F:benzoylformate decarboxylase activity"/>
    <property type="evidence" value="ECO:0007669"/>
    <property type="project" value="UniProtKB-EC"/>
</dbReference>
<feature type="domain" description="Thiamine pyrophosphate enzyme TPP-binding" evidence="6">
    <location>
        <begin position="419"/>
        <end position="560"/>
    </location>
</feature>
<gene>
    <name evidence="8" type="ORF">EYW47_20155</name>
</gene>
<organism evidence="8 9">
    <name type="scientific">Paraburkholderia silviterrae</name>
    <dbReference type="NCBI Taxonomy" id="2528715"/>
    <lineage>
        <taxon>Bacteria</taxon>
        <taxon>Pseudomonadati</taxon>
        <taxon>Pseudomonadota</taxon>
        <taxon>Betaproteobacteria</taxon>
        <taxon>Burkholderiales</taxon>
        <taxon>Burkholderiaceae</taxon>
        <taxon>Paraburkholderia</taxon>
    </lineage>
</organism>
<dbReference type="Pfam" id="PF02776">
    <property type="entry name" value="TPP_enzyme_N"/>
    <property type="match status" value="1"/>
</dbReference>
<dbReference type="Gene3D" id="3.40.50.970">
    <property type="match status" value="2"/>
</dbReference>
<dbReference type="CDD" id="cd07035">
    <property type="entry name" value="TPP_PYR_POX_like"/>
    <property type="match status" value="1"/>
</dbReference>
<dbReference type="Proteomes" id="UP000295722">
    <property type="component" value="Unassembled WGS sequence"/>
</dbReference>
<protein>
    <submittedName>
        <fullName evidence="8">Benzoylformate decarboxylase</fullName>
        <ecNumber evidence="8">4.1.1.7</ecNumber>
    </submittedName>
</protein>
<dbReference type="RefSeq" id="WP_133196610.1">
    <property type="nucleotide sequence ID" value="NZ_JBHUCW010000038.1"/>
</dbReference>
<dbReference type="Pfam" id="PF00205">
    <property type="entry name" value="TPP_enzyme_M"/>
    <property type="match status" value="1"/>
</dbReference>
<dbReference type="InterPro" id="IPR011766">
    <property type="entry name" value="TPP_enzyme_TPP-bd"/>
</dbReference>
<evidence type="ECO:0000259" key="6">
    <source>
        <dbReference type="Pfam" id="PF02775"/>
    </source>
</evidence>
<dbReference type="GO" id="GO:0000287">
    <property type="term" value="F:magnesium ion binding"/>
    <property type="evidence" value="ECO:0007669"/>
    <property type="project" value="InterPro"/>
</dbReference>
<dbReference type="CDD" id="cd02002">
    <property type="entry name" value="TPP_BFDC"/>
    <property type="match status" value="1"/>
</dbReference>
<evidence type="ECO:0000256" key="2">
    <source>
        <dbReference type="ARBA" id="ARBA00023052"/>
    </source>
</evidence>
<dbReference type="InterPro" id="IPR012001">
    <property type="entry name" value="Thiamin_PyroP_enz_TPP-bd_dom"/>
</dbReference>
<dbReference type="OrthoDB" id="2254214at2"/>
<comment type="similarity">
    <text evidence="1 3">Belongs to the TPP enzyme family.</text>
</comment>
<dbReference type="Pfam" id="PF02775">
    <property type="entry name" value="TPP_enzyme_C"/>
    <property type="match status" value="1"/>
</dbReference>
<feature type="domain" description="Thiamine pyrophosphate enzyme central" evidence="5">
    <location>
        <begin position="222"/>
        <end position="336"/>
    </location>
</feature>
<evidence type="ECO:0000256" key="4">
    <source>
        <dbReference type="SAM" id="MobiDB-lite"/>
    </source>
</evidence>
<proteinExistence type="inferred from homology"/>
<dbReference type="InterPro" id="IPR012000">
    <property type="entry name" value="Thiamin_PyroP_enz_cen_dom"/>
</dbReference>
<dbReference type="NCBIfam" id="NF005485">
    <property type="entry name" value="PRK07092.1"/>
    <property type="match status" value="1"/>
</dbReference>
<dbReference type="AlphaFoldDB" id="A0A4R5M7E0"/>
<accession>A0A4R5M7E0</accession>
<dbReference type="PANTHER" id="PTHR18968">
    <property type="entry name" value="THIAMINE PYROPHOSPHATE ENZYMES"/>
    <property type="match status" value="1"/>
</dbReference>
<evidence type="ECO:0000313" key="8">
    <source>
        <dbReference type="EMBL" id="TDG21693.1"/>
    </source>
</evidence>
<sequence>MTGSAPQQNSGQEGAQRSGNTGDTGNTTPAGATAAWTVRDAVIDFARRVGMTSVFANPGSTELPMFRDFPADFRYVLGLHEAVVVGMADGYAQATGNAALVNLHSAAGVGNAMGNIFTAFRNRTPLVVTAGQQARSILPFDPFLAATQATELPKPYVKWSIEPARAQDVPLAIARAYSIAMQEPRGPVFVSIPVDDWDQPADPVPSRALACTTRPEPAMMARIGALLDACERPAFVVGGAVDRAGAAEDVVQLAERHRARVFVAPMTGRCSFPETHRLFAGFLPAMRERIVELLDGHDAIFAIGAPAFTYHVEGQGPHVPPGAQLCQLIDDPGVAAWTPEGLIAVGNVRLGVQDLLARPAPTAPCARELPAPRVLPPRALPPEAAGERMSVAFALQTLAEVRDPHGIVVEEAPSARPVMQAYLPMARAGTFLTMDSGGLGYGMPAAVGVALARPGERVTALIGDGSSMYSIQAIWSAVQMNLPITFVILNNTRYAALQDFAPVFGFAKEDPVQGTDLPGLDFVTLAAGMGCTGVRVTEAAHLAGVLRAALVASGPALVEIVLA</sequence>
<dbReference type="GO" id="GO:0003984">
    <property type="term" value="F:acetolactate synthase activity"/>
    <property type="evidence" value="ECO:0007669"/>
    <property type="project" value="TreeGrafter"/>
</dbReference>
<comment type="caution">
    <text evidence="8">The sequence shown here is derived from an EMBL/GenBank/DDBJ whole genome shotgun (WGS) entry which is preliminary data.</text>
</comment>
<dbReference type="Gene3D" id="3.40.50.1220">
    <property type="entry name" value="TPP-binding domain"/>
    <property type="match status" value="1"/>
</dbReference>
<name>A0A4R5M7E0_9BURK</name>
<reference evidence="8 9" key="1">
    <citation type="submission" date="2019-03" db="EMBL/GenBank/DDBJ databases">
        <title>Paraburkholderia sp. 4M-K11, isolated from subtropical forest soil.</title>
        <authorList>
            <person name="Gao Z.-H."/>
            <person name="Qiu L.-H."/>
        </authorList>
    </citation>
    <scope>NUCLEOTIDE SEQUENCE [LARGE SCALE GENOMIC DNA]</scope>
    <source>
        <strain evidence="8 9">4M-K11</strain>
    </source>
</reference>
<dbReference type="InterPro" id="IPR029061">
    <property type="entry name" value="THDP-binding"/>
</dbReference>
<dbReference type="EC" id="4.1.1.7" evidence="8"/>
<feature type="compositionally biased region" description="Low complexity" evidence="4">
    <location>
        <begin position="19"/>
        <end position="33"/>
    </location>
</feature>
<dbReference type="PANTHER" id="PTHR18968:SF133">
    <property type="entry name" value="BENZOYLFORMATE DECARBOXYLASE"/>
    <property type="match status" value="1"/>
</dbReference>
<dbReference type="SUPFAM" id="SSF52518">
    <property type="entry name" value="Thiamin diphosphate-binding fold (THDP-binding)"/>
    <property type="match status" value="2"/>
</dbReference>
<evidence type="ECO:0000259" key="7">
    <source>
        <dbReference type="Pfam" id="PF02776"/>
    </source>
</evidence>
<dbReference type="SUPFAM" id="SSF52467">
    <property type="entry name" value="DHS-like NAD/FAD-binding domain"/>
    <property type="match status" value="1"/>
</dbReference>